<proteinExistence type="predicted"/>
<dbReference type="InterPro" id="IPR037165">
    <property type="entry name" value="AldOxase/xan_DH_Mopterin-bd_sf"/>
</dbReference>
<protein>
    <submittedName>
        <fullName evidence="5">Xanthine dehydrogenase</fullName>
    </submittedName>
</protein>
<feature type="region of interest" description="Disordered" evidence="3">
    <location>
        <begin position="145"/>
        <end position="167"/>
    </location>
</feature>
<dbReference type="InterPro" id="IPR008274">
    <property type="entry name" value="AldOxase/xan_DH_MoCoBD1"/>
</dbReference>
<comment type="caution">
    <text evidence="5">The sequence shown here is derived from an EMBL/GenBank/DDBJ whole genome shotgun (WGS) entry which is preliminary data.</text>
</comment>
<dbReference type="Pfam" id="PF01315">
    <property type="entry name" value="Ald_Xan_dh_C"/>
    <property type="match status" value="1"/>
</dbReference>
<dbReference type="InterPro" id="IPR016208">
    <property type="entry name" value="Ald_Oxase/xanthine_DH-like"/>
</dbReference>
<keyword evidence="1" id="KW-0500">Molybdenum</keyword>
<evidence type="ECO:0000256" key="1">
    <source>
        <dbReference type="ARBA" id="ARBA00022505"/>
    </source>
</evidence>
<dbReference type="RefSeq" id="WP_126625549.1">
    <property type="nucleotide sequence ID" value="NZ_BIFT01000001.1"/>
</dbReference>
<keyword evidence="2" id="KW-0560">Oxidoreductase</keyword>
<gene>
    <name evidence="5" type="ORF">KDA_03740</name>
</gene>
<organism evidence="5 6">
    <name type="scientific">Dictyobacter alpinus</name>
    <dbReference type="NCBI Taxonomy" id="2014873"/>
    <lineage>
        <taxon>Bacteria</taxon>
        <taxon>Bacillati</taxon>
        <taxon>Chloroflexota</taxon>
        <taxon>Ktedonobacteria</taxon>
        <taxon>Ktedonobacterales</taxon>
        <taxon>Dictyobacteraceae</taxon>
        <taxon>Dictyobacter</taxon>
    </lineage>
</organism>
<keyword evidence="6" id="KW-1185">Reference proteome</keyword>
<dbReference type="OrthoDB" id="9759791at2"/>
<dbReference type="Gene3D" id="3.30.365.10">
    <property type="entry name" value="Aldehyde oxidase/xanthine dehydrogenase, molybdopterin binding domain"/>
    <property type="match status" value="4"/>
</dbReference>
<dbReference type="EMBL" id="BIFT01000001">
    <property type="protein sequence ID" value="GCE24890.1"/>
    <property type="molecule type" value="Genomic_DNA"/>
</dbReference>
<evidence type="ECO:0000313" key="5">
    <source>
        <dbReference type="EMBL" id="GCE24890.1"/>
    </source>
</evidence>
<dbReference type="Proteomes" id="UP000287171">
    <property type="component" value="Unassembled WGS sequence"/>
</dbReference>
<name>A0A402B0L8_9CHLR</name>
<dbReference type="InterPro" id="IPR046867">
    <property type="entry name" value="AldOxase/xan_DH_MoCoBD2"/>
</dbReference>
<accession>A0A402B0L8</accession>
<dbReference type="SUPFAM" id="SSF56003">
    <property type="entry name" value="Molybdenum cofactor-binding domain"/>
    <property type="match status" value="1"/>
</dbReference>
<dbReference type="GO" id="GO:0005506">
    <property type="term" value="F:iron ion binding"/>
    <property type="evidence" value="ECO:0007669"/>
    <property type="project" value="InterPro"/>
</dbReference>
<dbReference type="GO" id="GO:0016491">
    <property type="term" value="F:oxidoreductase activity"/>
    <property type="evidence" value="ECO:0007669"/>
    <property type="project" value="UniProtKB-KW"/>
</dbReference>
<feature type="region of interest" description="Disordered" evidence="3">
    <location>
        <begin position="1"/>
        <end position="24"/>
    </location>
</feature>
<dbReference type="AlphaFoldDB" id="A0A402B0L8"/>
<evidence type="ECO:0000256" key="3">
    <source>
        <dbReference type="SAM" id="MobiDB-lite"/>
    </source>
</evidence>
<dbReference type="PANTHER" id="PTHR11908">
    <property type="entry name" value="XANTHINE DEHYDROGENASE"/>
    <property type="match status" value="1"/>
</dbReference>
<dbReference type="SUPFAM" id="SSF54665">
    <property type="entry name" value="CO dehydrogenase molybdoprotein N-domain-like"/>
    <property type="match status" value="1"/>
</dbReference>
<dbReference type="InterPro" id="IPR036856">
    <property type="entry name" value="Ald_Oxase/Xan_DH_a/b_sf"/>
</dbReference>
<dbReference type="InterPro" id="IPR000674">
    <property type="entry name" value="Ald_Oxase/Xan_DH_a/b"/>
</dbReference>
<dbReference type="Gene3D" id="3.90.1170.50">
    <property type="entry name" value="Aldehyde oxidase/xanthine dehydrogenase, a/b hammerhead"/>
    <property type="match status" value="1"/>
</dbReference>
<evidence type="ECO:0000256" key="2">
    <source>
        <dbReference type="ARBA" id="ARBA00023002"/>
    </source>
</evidence>
<evidence type="ECO:0000259" key="4">
    <source>
        <dbReference type="SMART" id="SM01008"/>
    </source>
</evidence>
<dbReference type="SMART" id="SM01008">
    <property type="entry name" value="Ald_Xan_dh_C"/>
    <property type="match status" value="1"/>
</dbReference>
<reference evidence="6" key="1">
    <citation type="submission" date="2018-12" db="EMBL/GenBank/DDBJ databases">
        <title>Tengunoibacter tsumagoiensis gen. nov., sp. nov., Dictyobacter kobayashii sp. nov., D. alpinus sp. nov., and D. joshuensis sp. nov. and description of Dictyobacteraceae fam. nov. within the order Ktedonobacterales isolated from Tengu-no-mugimeshi.</title>
        <authorList>
            <person name="Wang C.M."/>
            <person name="Zheng Y."/>
            <person name="Sakai Y."/>
            <person name="Toyoda A."/>
            <person name="Minakuchi Y."/>
            <person name="Abe K."/>
            <person name="Yokota A."/>
            <person name="Yabe S."/>
        </authorList>
    </citation>
    <scope>NUCLEOTIDE SEQUENCE [LARGE SCALE GENOMIC DNA]</scope>
    <source>
        <strain evidence="6">Uno16</strain>
    </source>
</reference>
<feature type="domain" description="Aldehyde oxidase/xanthine dehydrogenase a/b hammerhead" evidence="4">
    <location>
        <begin position="28"/>
        <end position="133"/>
    </location>
</feature>
<evidence type="ECO:0000313" key="6">
    <source>
        <dbReference type="Proteomes" id="UP000287171"/>
    </source>
</evidence>
<dbReference type="PANTHER" id="PTHR11908:SF132">
    <property type="entry name" value="ALDEHYDE OXIDASE 1-RELATED"/>
    <property type="match status" value="1"/>
</dbReference>
<dbReference type="Pfam" id="PF02738">
    <property type="entry name" value="MoCoBD_1"/>
    <property type="match status" value="1"/>
</dbReference>
<sequence>MTQTIDPEKNYSAVGKPTRRMDGEEKLTGRTRYAGDLSFPGLLHARMVLSPYAHARILGIDSSAALAIPGVVAVYTAETLKMAKSHESSRSQSPLARDETFWSGHPVAVVLAETEALAEDGAAAVDVDYEPLPVVIDLVAAMDPSSPLTRPRKEEEPSEIAGGGTHADVGTAQVEDEEQEKLSPNVTDRAHMHSGDIEAGWREADAVIERTYRTHPVHQSYLEPQSIIVVPDKAGQQFTAYASSQGLFSARSDMAGALDLPERQIRVEPMPIGGAFGGKFGLVEPLAAALAAAIRKPVRLVYTRQEDLLAGNPAPQAVMTVKLGAKQDGTLVAMQAKLILDAGAFSGAAAGLAGYLISSVYRCPNTDIRAYEVLTNKVSVGAYRAPGAPQTAFALESAVTELCQELGMDPLEFRKKNALRGGDPSGNRRRPILPPLGLIECLESVEQHPLWKERAAQKAHPSAELAGWKIGIGLAVGGWPGGNDVAAAACRLESDGTVSVVIGTVDLTGSDTSLALIAAEGLGLNTSQVNIAHDATDTMPYSGATGGSKTIYSMGPAVMAAAQDARQQILQIASDMLEASVEDLEIENGAVAVKGVPGKSLTLQKIATASTSYSRRGPVYGQGRTPIPEGSPMYAAHLAKVAVDPETGEVRVLEYVAAQDVGRAINPPAVEGQIHGGVAQGIGWALLEGLEYDENGQALTATFMDYAMPHSFDVPNITPILVEVPSGVGPYGAKGVGEPPVIPVAGAIANAIYDAVGVHPSEIPITPERLFTALQ</sequence>
<dbReference type="Pfam" id="PF20256">
    <property type="entry name" value="MoCoBD_2"/>
    <property type="match status" value="1"/>
</dbReference>